<dbReference type="Pfam" id="PF05036">
    <property type="entry name" value="SPOR"/>
    <property type="match status" value="1"/>
</dbReference>
<dbReference type="Gene3D" id="3.40.50.300">
    <property type="entry name" value="P-loop containing nucleotide triphosphate hydrolases"/>
    <property type="match status" value="1"/>
</dbReference>
<reference evidence="3 4" key="1">
    <citation type="submission" date="2020-08" db="EMBL/GenBank/DDBJ databases">
        <title>A Genomic Blueprint of the Chicken Gut Microbiome.</title>
        <authorList>
            <person name="Gilroy R."/>
            <person name="Ravi A."/>
            <person name="Getino M."/>
            <person name="Pursley I."/>
            <person name="Horton D.L."/>
            <person name="Alikhan N.-F."/>
            <person name="Baker D."/>
            <person name="Gharbi K."/>
            <person name="Hall N."/>
            <person name="Watson M."/>
            <person name="Adriaenssens E.M."/>
            <person name="Foster-Nyarko E."/>
            <person name="Jarju S."/>
            <person name="Secka A."/>
            <person name="Antonio M."/>
            <person name="Oren A."/>
            <person name="Chaudhuri R."/>
            <person name="La Ragione R.M."/>
            <person name="Hildebrand F."/>
            <person name="Pallen M.J."/>
        </authorList>
    </citation>
    <scope>NUCLEOTIDE SEQUENCE [LARGE SCALE GENOMIC DNA]</scope>
    <source>
        <strain evidence="3 4">Sa2CUA2</strain>
    </source>
</reference>
<dbReference type="InterPro" id="IPR052026">
    <property type="entry name" value="ExeA_AAA_ATPase_DNA-bind"/>
</dbReference>
<proteinExistence type="predicted"/>
<dbReference type="Gene3D" id="3.30.70.1070">
    <property type="entry name" value="Sporulation related repeat"/>
    <property type="match status" value="1"/>
</dbReference>
<gene>
    <name evidence="3" type="ORF">H9642_01700</name>
</gene>
<evidence type="ECO:0000259" key="2">
    <source>
        <dbReference type="PROSITE" id="PS51724"/>
    </source>
</evidence>
<name>A0ABR8TJK9_9PSED</name>
<keyword evidence="4" id="KW-1185">Reference proteome</keyword>
<dbReference type="Proteomes" id="UP000611945">
    <property type="component" value="Unassembled WGS sequence"/>
</dbReference>
<sequence length="509" mass="54475">MTSLHAEEVFLSHYQFSHDPFAARVPGFKFFPAQRKPVLGQLHHLARYSQLLLLVSGPLGSGKTLLRQALVASTNKQNVLPVVVSASEAGSAASLLLQISQVLGLPAADAAAIRAHVEQCALTGQEVYLLVDDAERLDSEALAELLALAQERREGRAHVFLFGEPDTAERLQALSEEGDEERFHTIELQPYTEEETAEYLAQRLEGAGQSLAVFSAEQLAEIQERSGGWPGAINEVAYEILIEDMQTERGLLRPPGFTFNLPRQQQLGLLGILLVVLVGWLLLGGDDAEQAPTTAPLADNRQPAPPRTVSATSSQALPLPRPSRSDIEAQPNAVVADAPAPDEQTWTIDPAPQASATTALPLPSIPAEAIAPAPVTAPAPAPVAKPAPTPAPAPAPAVAKTTPLPLPSTVATELDSDWYLAQNGKQYALQVLALSTEAAARDFVRAQGSQYRYYRKLHQGKPLYVVTMGAFPSQAAARAAIANLPATVREAKPWARPFAGIQQEIAQSR</sequence>
<dbReference type="PANTHER" id="PTHR35894">
    <property type="entry name" value="GENERAL SECRETION PATHWAY PROTEIN A-RELATED"/>
    <property type="match status" value="1"/>
</dbReference>
<comment type="caution">
    <text evidence="3">The sequence shown here is derived from an EMBL/GenBank/DDBJ whole genome shotgun (WGS) entry which is preliminary data.</text>
</comment>
<accession>A0ABR8TJK9</accession>
<dbReference type="InterPro" id="IPR049945">
    <property type="entry name" value="AAA_22"/>
</dbReference>
<evidence type="ECO:0000313" key="4">
    <source>
        <dbReference type="Proteomes" id="UP000611945"/>
    </source>
</evidence>
<dbReference type="RefSeq" id="WP_251834682.1">
    <property type="nucleotide sequence ID" value="NZ_JACSQG010000001.1"/>
</dbReference>
<organism evidence="3 4">
    <name type="scientific">Serpens gallinarum</name>
    <dbReference type="NCBI Taxonomy" id="2763075"/>
    <lineage>
        <taxon>Bacteria</taxon>
        <taxon>Pseudomonadati</taxon>
        <taxon>Pseudomonadota</taxon>
        <taxon>Gammaproteobacteria</taxon>
        <taxon>Pseudomonadales</taxon>
        <taxon>Pseudomonadaceae</taxon>
        <taxon>Pseudomonas</taxon>
    </lineage>
</organism>
<dbReference type="SUPFAM" id="SSF52540">
    <property type="entry name" value="P-loop containing nucleoside triphosphate hydrolases"/>
    <property type="match status" value="1"/>
</dbReference>
<protein>
    <submittedName>
        <fullName evidence="3">AAA family ATPase</fullName>
    </submittedName>
</protein>
<dbReference type="PROSITE" id="PS51724">
    <property type="entry name" value="SPOR"/>
    <property type="match status" value="1"/>
</dbReference>
<dbReference type="InterPro" id="IPR007730">
    <property type="entry name" value="SPOR-like_dom"/>
</dbReference>
<feature type="region of interest" description="Disordered" evidence="1">
    <location>
        <begin position="292"/>
        <end position="326"/>
    </location>
</feature>
<dbReference type="PANTHER" id="PTHR35894:SF7">
    <property type="entry name" value="GENERAL SECRETION PATHWAY PROTEIN A-RELATED"/>
    <property type="match status" value="1"/>
</dbReference>
<feature type="compositionally biased region" description="Pro residues" evidence="1">
    <location>
        <begin position="378"/>
        <end position="395"/>
    </location>
</feature>
<dbReference type="InterPro" id="IPR036680">
    <property type="entry name" value="SPOR-like_sf"/>
</dbReference>
<dbReference type="InterPro" id="IPR027417">
    <property type="entry name" value="P-loop_NTPase"/>
</dbReference>
<dbReference type="EMBL" id="JACSQG010000001">
    <property type="protein sequence ID" value="MBD7975897.1"/>
    <property type="molecule type" value="Genomic_DNA"/>
</dbReference>
<feature type="domain" description="SPOR" evidence="2">
    <location>
        <begin position="421"/>
        <end position="497"/>
    </location>
</feature>
<feature type="region of interest" description="Disordered" evidence="1">
    <location>
        <begin position="378"/>
        <end position="400"/>
    </location>
</feature>
<dbReference type="Pfam" id="PF13401">
    <property type="entry name" value="AAA_22"/>
    <property type="match status" value="1"/>
</dbReference>
<evidence type="ECO:0000256" key="1">
    <source>
        <dbReference type="SAM" id="MobiDB-lite"/>
    </source>
</evidence>
<evidence type="ECO:0000313" key="3">
    <source>
        <dbReference type="EMBL" id="MBD7975897.1"/>
    </source>
</evidence>